<feature type="region of interest" description="Disordered" evidence="2">
    <location>
        <begin position="99"/>
        <end position="133"/>
    </location>
</feature>
<evidence type="ECO:0000256" key="1">
    <source>
        <dbReference type="ARBA" id="ARBA00008520"/>
    </source>
</evidence>
<comment type="caution">
    <text evidence="3">The sequence shown here is derived from an EMBL/GenBank/DDBJ whole genome shotgun (WGS) entry which is preliminary data.</text>
</comment>
<dbReference type="InterPro" id="IPR050490">
    <property type="entry name" value="Bact_solute-bd_prot1"/>
</dbReference>
<gene>
    <name evidence="3" type="ORF">QJS35_14880</name>
</gene>
<reference evidence="3 4" key="1">
    <citation type="journal article" date="2023" name="Genome Announc.">
        <title>Pan-Genome Analyses of the Genus Cohnella and Proposal of the Novel Species Cohnella silvisoli sp. nov., Isolated from Forest Soil.</title>
        <authorList>
            <person name="Wang C."/>
            <person name="Mao L."/>
            <person name="Bao G."/>
            <person name="Zhu H."/>
        </authorList>
    </citation>
    <scope>NUCLEOTIDE SEQUENCE [LARGE SCALE GENOMIC DNA]</scope>
    <source>
        <strain evidence="3 4">NL03-T5-1</strain>
    </source>
</reference>
<organism evidence="3 4">
    <name type="scientific">Cohnella silvisoli</name>
    <dbReference type="NCBI Taxonomy" id="2873699"/>
    <lineage>
        <taxon>Bacteria</taxon>
        <taxon>Bacillati</taxon>
        <taxon>Bacillota</taxon>
        <taxon>Bacilli</taxon>
        <taxon>Bacillales</taxon>
        <taxon>Paenibacillaceae</taxon>
        <taxon>Cohnella</taxon>
    </lineage>
</organism>
<feature type="compositionally biased region" description="Low complexity" evidence="2">
    <location>
        <begin position="113"/>
        <end position="127"/>
    </location>
</feature>
<dbReference type="Proteomes" id="UP001493487">
    <property type="component" value="Unassembled WGS sequence"/>
</dbReference>
<proteinExistence type="inferred from homology"/>
<dbReference type="PANTHER" id="PTHR43649:SF31">
    <property type="entry name" value="SN-GLYCEROL-3-PHOSPHATE-BINDING PERIPLASMIC PROTEIN UGPB"/>
    <property type="match status" value="1"/>
</dbReference>
<dbReference type="RefSeq" id="WP_232186152.1">
    <property type="nucleotide sequence ID" value="NZ_JAIOAP010000007.1"/>
</dbReference>
<comment type="similarity">
    <text evidence="1">Belongs to the bacterial solute-binding protein 1 family.</text>
</comment>
<evidence type="ECO:0000313" key="3">
    <source>
        <dbReference type="EMBL" id="MEQ4483677.1"/>
    </source>
</evidence>
<name>A0ABV1KV28_9BACL</name>
<accession>A0ABV1KV28</accession>
<evidence type="ECO:0000256" key="2">
    <source>
        <dbReference type="SAM" id="MobiDB-lite"/>
    </source>
</evidence>
<dbReference type="Gene3D" id="3.40.190.10">
    <property type="entry name" value="Periplasmic binding protein-like II"/>
    <property type="match status" value="1"/>
</dbReference>
<keyword evidence="4" id="KW-1185">Reference proteome</keyword>
<evidence type="ECO:0000313" key="4">
    <source>
        <dbReference type="Proteomes" id="UP001493487"/>
    </source>
</evidence>
<dbReference type="SUPFAM" id="SSF53850">
    <property type="entry name" value="Periplasmic binding protein-like II"/>
    <property type="match status" value="1"/>
</dbReference>
<protein>
    <submittedName>
        <fullName evidence="3">Extracellular solute-binding protein</fullName>
    </submittedName>
</protein>
<sequence>MRTIIHPAANDFLFSLDCEADMIGRESDYYHNSGGKTKADRFLSQEVVGLMMRRAFRPSAAIKFRVGGTHMRIGQKGLAVTLIVMLIALSLVGCGSNNAKESQTGAESESPKASTPAASGEASPSEAKVYPENGLPTDQEVTLKFGFWEAGAGREAIDFAMKSFSEKFPNVKFDTTYSPDIFTIIGTKIAAGDDKDMFDIFSREGVPDVNSLVENKKLEPLEDLWDRELLDTPGKKLKDAVMDGVFENAPRINKTSYFLPDTSWAGGLFFDKTLFEKNGWNQNPQTWDEFTALLETIKASGIIPITFPGVYSTYLEQFSFAPKEFELAEMNGKLDSFTSGYRVFAQPVYTSPESIEKWNRIYELGKKGYFPKGVAALNHTQSQMQVLQHKAAMVSTGSWVENEMKDSTPEGFKWGYMGVPFRTSPDQTLWLASGLNGGMYVWANKPELNKKWAKEFALWLFNVETQKISAAKAGAIPGRNLSEYPDASNALQDAAKEVSKYAAANKGRFETSFREVTLTDPAYNQSTKTYIDAIPAIAEGKQDPKAILEKAEKYIETAIAAQK</sequence>
<dbReference type="EMBL" id="JASKHM010000008">
    <property type="protein sequence ID" value="MEQ4483677.1"/>
    <property type="molecule type" value="Genomic_DNA"/>
</dbReference>
<dbReference type="PANTHER" id="PTHR43649">
    <property type="entry name" value="ARABINOSE-BINDING PROTEIN-RELATED"/>
    <property type="match status" value="1"/>
</dbReference>